<keyword evidence="4 14" id="KW-1133">Transmembrane helix</keyword>
<evidence type="ECO:0000256" key="8">
    <source>
        <dbReference type="ARBA" id="ARBA00023180"/>
    </source>
</evidence>
<keyword evidence="12" id="KW-0479">Metal-binding</keyword>
<feature type="binding site" evidence="12">
    <location>
        <position position="861"/>
    </location>
    <ligand>
        <name>Mg(2+)</name>
        <dbReference type="ChEBI" id="CHEBI:18420"/>
    </ligand>
</feature>
<evidence type="ECO:0000256" key="10">
    <source>
        <dbReference type="PIRSR" id="PIRSR000615-1"/>
    </source>
</evidence>
<comment type="subcellular location">
    <subcellularLocation>
        <location evidence="1">Membrane</location>
        <topology evidence="1">Single-pass membrane protein</topology>
    </subcellularLocation>
</comment>
<dbReference type="InterPro" id="IPR036179">
    <property type="entry name" value="Ig-like_dom_sf"/>
</dbReference>
<reference evidence="17 18" key="1">
    <citation type="submission" date="2019-07" db="EMBL/GenBank/DDBJ databases">
        <title>Draft genome assembly of a fouling barnacle, Amphibalanus amphitrite (Darwin, 1854): The first reference genome for Thecostraca.</title>
        <authorList>
            <person name="Kim W."/>
        </authorList>
    </citation>
    <scope>NUCLEOTIDE SEQUENCE [LARGE SCALE GENOMIC DNA]</scope>
    <source>
        <strain evidence="17">SNU_AA5</strain>
        <tissue evidence="17">Soma without cirri and trophi</tissue>
    </source>
</reference>
<comment type="caution">
    <text evidence="17">The sequence shown here is derived from an EMBL/GenBank/DDBJ whole genome shotgun (WGS) entry which is preliminary data.</text>
</comment>
<dbReference type="Pfam" id="PF07679">
    <property type="entry name" value="I-set"/>
    <property type="match status" value="1"/>
</dbReference>
<evidence type="ECO:0000256" key="9">
    <source>
        <dbReference type="ARBA" id="ARBA00023319"/>
    </source>
</evidence>
<feature type="domain" description="Ig-like" evidence="16">
    <location>
        <begin position="3"/>
        <end position="89"/>
    </location>
</feature>
<feature type="active site" description="Proton acceptor" evidence="10">
    <location>
        <position position="856"/>
    </location>
</feature>
<evidence type="ECO:0000256" key="4">
    <source>
        <dbReference type="ARBA" id="ARBA00022989"/>
    </source>
</evidence>
<evidence type="ECO:0000256" key="5">
    <source>
        <dbReference type="ARBA" id="ARBA00023136"/>
    </source>
</evidence>
<dbReference type="GO" id="GO:0007156">
    <property type="term" value="P:homophilic cell adhesion via plasma membrane adhesion molecules"/>
    <property type="evidence" value="ECO:0007669"/>
    <property type="project" value="TreeGrafter"/>
</dbReference>
<dbReference type="SMART" id="SM00219">
    <property type="entry name" value="TyrKc"/>
    <property type="match status" value="1"/>
</dbReference>
<dbReference type="GO" id="GO:0005886">
    <property type="term" value="C:plasma membrane"/>
    <property type="evidence" value="ECO:0007669"/>
    <property type="project" value="TreeGrafter"/>
</dbReference>
<organism evidence="17 18">
    <name type="scientific">Amphibalanus amphitrite</name>
    <name type="common">Striped barnacle</name>
    <name type="synonym">Balanus amphitrite</name>
    <dbReference type="NCBI Taxonomy" id="1232801"/>
    <lineage>
        <taxon>Eukaryota</taxon>
        <taxon>Metazoa</taxon>
        <taxon>Ecdysozoa</taxon>
        <taxon>Arthropoda</taxon>
        <taxon>Crustacea</taxon>
        <taxon>Multicrustacea</taxon>
        <taxon>Cirripedia</taxon>
        <taxon>Thoracica</taxon>
        <taxon>Thoracicalcarea</taxon>
        <taxon>Balanomorpha</taxon>
        <taxon>Balanoidea</taxon>
        <taxon>Balanidae</taxon>
        <taxon>Amphibalaninae</taxon>
        <taxon>Amphibalanus</taxon>
    </lineage>
</organism>
<feature type="domain" description="Ig-like" evidence="16">
    <location>
        <begin position="284"/>
        <end position="372"/>
    </location>
</feature>
<evidence type="ECO:0000256" key="12">
    <source>
        <dbReference type="PIRSR" id="PIRSR000615-3"/>
    </source>
</evidence>
<gene>
    <name evidence="17" type="primary">Ptk7_2</name>
    <name evidence="17" type="ORF">FJT64_003747</name>
</gene>
<dbReference type="EMBL" id="VIIS01001401">
    <property type="protein sequence ID" value="KAF0298930.1"/>
    <property type="molecule type" value="Genomic_DNA"/>
</dbReference>
<dbReference type="PROSITE" id="PS50835">
    <property type="entry name" value="IG_LIKE"/>
    <property type="match status" value="5"/>
</dbReference>
<dbReference type="GO" id="GO:0019199">
    <property type="term" value="F:transmembrane receptor protein kinase activity"/>
    <property type="evidence" value="ECO:0007669"/>
    <property type="project" value="UniProtKB-ARBA"/>
</dbReference>
<evidence type="ECO:0000256" key="11">
    <source>
        <dbReference type="PIRSR" id="PIRSR000615-2"/>
    </source>
</evidence>
<dbReference type="InterPro" id="IPR001245">
    <property type="entry name" value="Ser-Thr/Tyr_kinase_cat_dom"/>
</dbReference>
<dbReference type="SMART" id="SM00408">
    <property type="entry name" value="IGc2"/>
    <property type="match status" value="5"/>
</dbReference>
<dbReference type="InterPro" id="IPR050958">
    <property type="entry name" value="Cell_Adh-Cytoskel_Orgn"/>
</dbReference>
<keyword evidence="17" id="KW-0418">Kinase</keyword>
<dbReference type="InterPro" id="IPR000719">
    <property type="entry name" value="Prot_kinase_dom"/>
</dbReference>
<dbReference type="PANTHER" id="PTHR45080:SF8">
    <property type="entry name" value="IG-LIKE DOMAIN-CONTAINING PROTEIN"/>
    <property type="match status" value="1"/>
</dbReference>
<evidence type="ECO:0000256" key="3">
    <source>
        <dbReference type="ARBA" id="ARBA00022729"/>
    </source>
</evidence>
<dbReference type="InterPro" id="IPR003599">
    <property type="entry name" value="Ig_sub"/>
</dbReference>
<feature type="region of interest" description="Disordered" evidence="13">
    <location>
        <begin position="689"/>
        <end position="717"/>
    </location>
</feature>
<dbReference type="InterPro" id="IPR013783">
    <property type="entry name" value="Ig-like_fold"/>
</dbReference>
<keyword evidence="8" id="KW-0325">Glycoprotein</keyword>
<dbReference type="GO" id="GO:0043025">
    <property type="term" value="C:neuronal cell body"/>
    <property type="evidence" value="ECO:0007669"/>
    <property type="project" value="TreeGrafter"/>
</dbReference>
<evidence type="ECO:0000256" key="1">
    <source>
        <dbReference type="ARBA" id="ARBA00004167"/>
    </source>
</evidence>
<protein>
    <submittedName>
        <fullName evidence="17">Inactive tyrosine-protein kinase 7</fullName>
    </submittedName>
</protein>
<feature type="transmembrane region" description="Helical" evidence="14">
    <location>
        <begin position="586"/>
        <end position="607"/>
    </location>
</feature>
<feature type="domain" description="Ig-like" evidence="16">
    <location>
        <begin position="206"/>
        <end position="281"/>
    </location>
</feature>
<keyword evidence="5 14" id="KW-0472">Membrane</keyword>
<dbReference type="PRINTS" id="PR00109">
    <property type="entry name" value="TYRKINASE"/>
</dbReference>
<dbReference type="InterPro" id="IPR008266">
    <property type="entry name" value="Tyr_kinase_AS"/>
</dbReference>
<dbReference type="PIRSF" id="PIRSF000615">
    <property type="entry name" value="TyrPK_CSF1-R"/>
    <property type="match status" value="1"/>
</dbReference>
<dbReference type="PROSITE" id="PS50011">
    <property type="entry name" value="PROTEIN_KINASE_DOM"/>
    <property type="match status" value="1"/>
</dbReference>
<evidence type="ECO:0000259" key="15">
    <source>
        <dbReference type="PROSITE" id="PS50011"/>
    </source>
</evidence>
<accession>A0A6A4W5A0</accession>
<keyword evidence="11" id="KW-0067">ATP-binding</keyword>
<dbReference type="GO" id="GO:0046872">
    <property type="term" value="F:metal ion binding"/>
    <property type="evidence" value="ECO:0007669"/>
    <property type="project" value="UniProtKB-KW"/>
</dbReference>
<dbReference type="PANTHER" id="PTHR45080">
    <property type="entry name" value="CONTACTIN 5"/>
    <property type="match status" value="1"/>
</dbReference>
<evidence type="ECO:0000256" key="6">
    <source>
        <dbReference type="ARBA" id="ARBA00023157"/>
    </source>
</evidence>
<evidence type="ECO:0000313" key="18">
    <source>
        <dbReference type="Proteomes" id="UP000440578"/>
    </source>
</evidence>
<evidence type="ECO:0000256" key="2">
    <source>
        <dbReference type="ARBA" id="ARBA00022692"/>
    </source>
</evidence>
<evidence type="ECO:0000259" key="16">
    <source>
        <dbReference type="PROSITE" id="PS50835"/>
    </source>
</evidence>
<dbReference type="InterPro" id="IPR013098">
    <property type="entry name" value="Ig_I-set"/>
</dbReference>
<dbReference type="SMART" id="SM00409">
    <property type="entry name" value="IG"/>
    <property type="match status" value="6"/>
</dbReference>
<feature type="domain" description="Ig-like" evidence="16">
    <location>
        <begin position="381"/>
        <end position="465"/>
    </location>
</feature>
<evidence type="ECO:0000256" key="13">
    <source>
        <dbReference type="SAM" id="MobiDB-lite"/>
    </source>
</evidence>
<dbReference type="InterPro" id="IPR011009">
    <property type="entry name" value="Kinase-like_dom_sf"/>
</dbReference>
<dbReference type="InterPro" id="IPR007110">
    <property type="entry name" value="Ig-like_dom"/>
</dbReference>
<dbReference type="Pfam" id="PF07714">
    <property type="entry name" value="PK_Tyr_Ser-Thr"/>
    <property type="match status" value="1"/>
</dbReference>
<evidence type="ECO:0000313" key="17">
    <source>
        <dbReference type="EMBL" id="KAF0298930.1"/>
    </source>
</evidence>
<name>A0A6A4W5A0_AMPAM</name>
<dbReference type="InterPro" id="IPR003598">
    <property type="entry name" value="Ig_sub2"/>
</dbReference>
<dbReference type="InterPro" id="IPR020635">
    <property type="entry name" value="Tyr_kinase_cat_dom"/>
</dbReference>
<feature type="domain" description="Protein kinase" evidence="15">
    <location>
        <begin position="712"/>
        <end position="992"/>
    </location>
</feature>
<keyword evidence="9" id="KW-0393">Immunoglobulin domain</keyword>
<dbReference type="Pfam" id="PF13927">
    <property type="entry name" value="Ig_3"/>
    <property type="match status" value="3"/>
</dbReference>
<dbReference type="AlphaFoldDB" id="A0A6A4W5A0"/>
<keyword evidence="6" id="KW-1015">Disulfide bond</keyword>
<dbReference type="SUPFAM" id="SSF56112">
    <property type="entry name" value="Protein kinase-like (PK-like)"/>
    <property type="match status" value="1"/>
</dbReference>
<dbReference type="GO" id="GO:0050808">
    <property type="term" value="P:synapse organization"/>
    <property type="evidence" value="ECO:0007669"/>
    <property type="project" value="TreeGrafter"/>
</dbReference>
<keyword evidence="18" id="KW-1185">Reference proteome</keyword>
<evidence type="ECO:0000256" key="7">
    <source>
        <dbReference type="ARBA" id="ARBA00023170"/>
    </source>
</evidence>
<sequence>MDPSTRVQLQSPSSPAAIVPGADVTLRCRADGSGDVTYQWFRNGVRLTRAPRRALRNKRLQLSAVRPADNGVYSCRATNVAGSAHSDVTFPLIVPGPDAPQVTTVPRDQLVRRGTTATFRCHYRNAETNRVVPRGPRTTDVIGVRKYTVLSNGTLLVSDVSEADVGWYPLRRTTVGERGQPTGTYSAQLILAYLEPLTARSVEPPPPLPQLYVVPAGRPFQLSCLPPEGRPPTAVWWEAPGGAEPAVLSLDLARQSHSGNYSCVAENLSGTSSLQVQVLVTAPPELAAGPSNVITEEGRPAELSCLFRNLQRRFATVTWLKDGQPVSTPSKVTEDSDTLVIPVSELSDAGQYQCVVNATGFQPVVSPEATLTVREKLKFSPRPVSQALELDKPGRLHCRAAGSSTPTVGWVRILPSGRPQFEWPPHVTDVNGTLQFNPVRESDGGEYSCVATNAQGFINATVNLTVVVTPKFLTPARTPLEAVVGRSVLIDCQVYGRPEPSVQWDKDSKLTGLDDSRVVVLKNGSLYIKELRYEDEARYGCIAGNSGGFSRQETQLLVRSSESDLTQRAMTPGVASDDGGLMTRTVLITVSAAAAYLVLVAGLMAWCRYRRIKRKQQYLRTAAEGTSVLLDKTDGGGSSGGGGGCPRARYIQYPGDLAPSDSASCGYHSPSVQTAGYHSYQSIRSDCEAPPSCGRTSAAGASDRSRPERHQLQPVMPLGHGDFGEVYLARVKRRKRSERGGTSDSDHPIVMVKTLQNRQPHLETEFAREAELHGLVPGHRAVAALLAHCHEQLPHLMVVEYTDWGDLKQFLLATRPDSSRGGPRPPPLSAAQATSVCHQVAAGLAHIHSHGFIHRDVATRNCLITSGLGVKLSCGRLSHDTYSAEYCLLRGRRLPLRWLPAEAVLRDQMTSRADCWAWAVLCWEVLRRAELPHAGLSDEQLARAGPPPLSVPAEAPVHLAAAMHRCWAPAVADRPDMGHVLDMLAGPPDGEP</sequence>
<dbReference type="PROSITE" id="PS00109">
    <property type="entry name" value="PROTEIN_KINASE_TYR"/>
    <property type="match status" value="1"/>
</dbReference>
<keyword evidence="12" id="KW-0460">Magnesium</keyword>
<dbReference type="GO" id="GO:0030424">
    <property type="term" value="C:axon"/>
    <property type="evidence" value="ECO:0007669"/>
    <property type="project" value="TreeGrafter"/>
</dbReference>
<dbReference type="OrthoDB" id="2413561at2759"/>
<dbReference type="Gene3D" id="3.30.200.20">
    <property type="entry name" value="Phosphorylase Kinase, domain 1"/>
    <property type="match status" value="1"/>
</dbReference>
<keyword evidence="11" id="KW-0547">Nucleotide-binding</keyword>
<dbReference type="Gene3D" id="2.60.40.10">
    <property type="entry name" value="Immunoglobulins"/>
    <property type="match status" value="6"/>
</dbReference>
<keyword evidence="17" id="KW-0808">Transferase</keyword>
<dbReference type="Gene3D" id="1.10.510.10">
    <property type="entry name" value="Transferase(Phosphotransferase) domain 1"/>
    <property type="match status" value="1"/>
</dbReference>
<feature type="domain" description="Ig-like" evidence="16">
    <location>
        <begin position="470"/>
        <end position="557"/>
    </location>
</feature>
<keyword evidence="7" id="KW-0675">Receptor</keyword>
<dbReference type="GO" id="GO:0008046">
    <property type="term" value="F:axon guidance receptor activity"/>
    <property type="evidence" value="ECO:0007669"/>
    <property type="project" value="TreeGrafter"/>
</dbReference>
<evidence type="ECO:0000256" key="14">
    <source>
        <dbReference type="SAM" id="Phobius"/>
    </source>
</evidence>
<dbReference type="GO" id="GO:0005524">
    <property type="term" value="F:ATP binding"/>
    <property type="evidence" value="ECO:0007669"/>
    <property type="project" value="UniProtKB-KW"/>
</dbReference>
<dbReference type="SUPFAM" id="SSF48726">
    <property type="entry name" value="Immunoglobulin"/>
    <property type="match status" value="6"/>
</dbReference>
<proteinExistence type="predicted"/>
<keyword evidence="2 14" id="KW-0812">Transmembrane</keyword>
<feature type="binding site" evidence="11">
    <location>
        <position position="860"/>
    </location>
    <ligand>
        <name>ATP</name>
        <dbReference type="ChEBI" id="CHEBI:30616"/>
    </ligand>
</feature>
<dbReference type="GO" id="GO:0004713">
    <property type="term" value="F:protein tyrosine kinase activity"/>
    <property type="evidence" value="ECO:0007669"/>
    <property type="project" value="InterPro"/>
</dbReference>
<keyword evidence="3" id="KW-0732">Signal</keyword>
<dbReference type="Proteomes" id="UP000440578">
    <property type="component" value="Unassembled WGS sequence"/>
</dbReference>